<proteinExistence type="inferred from homology"/>
<dbReference type="RefSeq" id="WP_186964101.1">
    <property type="nucleotide sequence ID" value="NZ_JACOPR010000008.1"/>
</dbReference>
<evidence type="ECO:0000256" key="2">
    <source>
        <dbReference type="ARBA" id="ARBA00005028"/>
    </source>
</evidence>
<evidence type="ECO:0000256" key="3">
    <source>
        <dbReference type="ARBA" id="ARBA00006206"/>
    </source>
</evidence>
<reference evidence="9 10" key="1">
    <citation type="submission" date="2020-08" db="EMBL/GenBank/DDBJ databases">
        <title>Genome public.</title>
        <authorList>
            <person name="Liu C."/>
            <person name="Sun Q."/>
        </authorList>
    </citation>
    <scope>NUCLEOTIDE SEQUENCE [LARGE SCALE GENOMIC DNA]</scope>
    <source>
        <strain evidence="9 10">New-38</strain>
    </source>
</reference>
<comment type="catalytic activity">
    <reaction evidence="1 8">
        <text>alpha-D-glucose = beta-D-glucose</text>
        <dbReference type="Rhea" id="RHEA:10264"/>
        <dbReference type="ChEBI" id="CHEBI:15903"/>
        <dbReference type="ChEBI" id="CHEBI:17925"/>
        <dbReference type="EC" id="5.1.3.3"/>
    </reaction>
</comment>
<evidence type="ECO:0000256" key="7">
    <source>
        <dbReference type="ARBA" id="ARBA00023277"/>
    </source>
</evidence>
<keyword evidence="7 8" id="KW-0119">Carbohydrate metabolism</keyword>
<evidence type="ECO:0000313" key="10">
    <source>
        <dbReference type="Proteomes" id="UP000660021"/>
    </source>
</evidence>
<dbReference type="InterPro" id="IPR018052">
    <property type="entry name" value="Ald1_epimerase_CS"/>
</dbReference>
<dbReference type="CDD" id="cd09019">
    <property type="entry name" value="galactose_mutarotase_like"/>
    <property type="match status" value="1"/>
</dbReference>
<dbReference type="EC" id="5.1.3.3" evidence="4 8"/>
<dbReference type="NCBIfam" id="NF008277">
    <property type="entry name" value="PRK11055.1"/>
    <property type="match status" value="1"/>
</dbReference>
<evidence type="ECO:0000256" key="5">
    <source>
        <dbReference type="ARBA" id="ARBA00014165"/>
    </source>
</evidence>
<organism evidence="9 10">
    <name type="scientific">Pseudoflavonifractor hominis</name>
    <dbReference type="NCBI Taxonomy" id="2763059"/>
    <lineage>
        <taxon>Bacteria</taxon>
        <taxon>Bacillati</taxon>
        <taxon>Bacillota</taxon>
        <taxon>Clostridia</taxon>
        <taxon>Eubacteriales</taxon>
        <taxon>Oscillospiraceae</taxon>
        <taxon>Pseudoflavonifractor</taxon>
    </lineage>
</organism>
<evidence type="ECO:0000313" key="9">
    <source>
        <dbReference type="EMBL" id="MBC5731548.1"/>
    </source>
</evidence>
<dbReference type="EMBL" id="JACOPR010000008">
    <property type="protein sequence ID" value="MBC5731548.1"/>
    <property type="molecule type" value="Genomic_DNA"/>
</dbReference>
<dbReference type="Proteomes" id="UP000660021">
    <property type="component" value="Unassembled WGS sequence"/>
</dbReference>
<comment type="similarity">
    <text evidence="3 8">Belongs to the aldose epimerase family.</text>
</comment>
<evidence type="ECO:0000256" key="4">
    <source>
        <dbReference type="ARBA" id="ARBA00013185"/>
    </source>
</evidence>
<protein>
    <recommendedName>
        <fullName evidence="5 8">Aldose 1-epimerase</fullName>
        <ecNumber evidence="4 8">5.1.3.3</ecNumber>
    </recommendedName>
</protein>
<keyword evidence="10" id="KW-1185">Reference proteome</keyword>
<dbReference type="InterPro" id="IPR011013">
    <property type="entry name" value="Gal_mutarotase_sf_dom"/>
</dbReference>
<dbReference type="PIRSF" id="PIRSF005096">
    <property type="entry name" value="GALM"/>
    <property type="match status" value="1"/>
</dbReference>
<dbReference type="SUPFAM" id="SSF74650">
    <property type="entry name" value="Galactose mutarotase-like"/>
    <property type="match status" value="1"/>
</dbReference>
<dbReference type="InterPro" id="IPR047215">
    <property type="entry name" value="Galactose_mutarotase-like"/>
</dbReference>
<sequence>MTQWISAPFGVTAAGEAVTCWTGRCGDYTVQVLTYGAALRSFWVPAPEGSRDILLGFDTLGDYEAQDKYMGATVGRVANRIGGASFVLEGHTYPLAANNGPNCLHGGMRGFDRAVWTARLEGEELLLTHHSPDGDEGFPGGLEVEVRYGLDEAGALSITYQARSDRDTLCSLTNHSYFNLAGHGAGTLEGQSICVHADAITVTDGDSTPTGERLAVDGTPFDLRESVPFLEGLAKDHPQLELGRGYDHNFVLHDLPAGPLRTAAEVTGHGLHLTCRTTQPGLQLYTANYLSGERGKEGAVYGPRSAFCLEAQGWPDAIHHPDFPSIVLHRGETYRQCTVYQVEKSR</sequence>
<name>A0ABR7HVJ0_9FIRM</name>
<gene>
    <name evidence="9" type="ORF">H8S34_12030</name>
</gene>
<dbReference type="PANTHER" id="PTHR10091">
    <property type="entry name" value="ALDOSE-1-EPIMERASE"/>
    <property type="match status" value="1"/>
</dbReference>
<dbReference type="PANTHER" id="PTHR10091:SF0">
    <property type="entry name" value="GALACTOSE MUTAROTASE"/>
    <property type="match status" value="1"/>
</dbReference>
<keyword evidence="6 8" id="KW-0413">Isomerase</keyword>
<comment type="pathway">
    <text evidence="2 8">Carbohydrate metabolism; hexose metabolism.</text>
</comment>
<dbReference type="PROSITE" id="PS00545">
    <property type="entry name" value="ALDOSE_1_EPIMERASE"/>
    <property type="match status" value="1"/>
</dbReference>
<dbReference type="Gene3D" id="2.70.98.10">
    <property type="match status" value="1"/>
</dbReference>
<evidence type="ECO:0000256" key="8">
    <source>
        <dbReference type="PIRNR" id="PIRNR005096"/>
    </source>
</evidence>
<dbReference type="InterPro" id="IPR008183">
    <property type="entry name" value="Aldose_1/G6P_1-epimerase"/>
</dbReference>
<dbReference type="InterPro" id="IPR015443">
    <property type="entry name" value="Aldose_1-epimerase"/>
</dbReference>
<accession>A0ABR7HVJ0</accession>
<evidence type="ECO:0000256" key="6">
    <source>
        <dbReference type="ARBA" id="ARBA00023235"/>
    </source>
</evidence>
<evidence type="ECO:0000256" key="1">
    <source>
        <dbReference type="ARBA" id="ARBA00001614"/>
    </source>
</evidence>
<dbReference type="Pfam" id="PF01263">
    <property type="entry name" value="Aldose_epim"/>
    <property type="match status" value="1"/>
</dbReference>
<comment type="caution">
    <text evidence="9">The sequence shown here is derived from an EMBL/GenBank/DDBJ whole genome shotgun (WGS) entry which is preliminary data.</text>
</comment>
<dbReference type="InterPro" id="IPR014718">
    <property type="entry name" value="GH-type_carb-bd"/>
</dbReference>